<keyword evidence="2" id="KW-0413">Isomerase</keyword>
<proteinExistence type="predicted"/>
<keyword evidence="3" id="KW-1185">Reference proteome</keyword>
<dbReference type="Proteomes" id="UP000823486">
    <property type="component" value="Unassembled WGS sequence"/>
</dbReference>
<dbReference type="Pfam" id="PF00293">
    <property type="entry name" value="NUDIX"/>
    <property type="match status" value="1"/>
</dbReference>
<dbReference type="EMBL" id="JAFBFI010000001">
    <property type="protein sequence ID" value="MBM7690935.1"/>
    <property type="molecule type" value="Genomic_DNA"/>
</dbReference>
<evidence type="ECO:0000313" key="3">
    <source>
        <dbReference type="Proteomes" id="UP000823486"/>
    </source>
</evidence>
<evidence type="ECO:0000259" key="1">
    <source>
        <dbReference type="PROSITE" id="PS51462"/>
    </source>
</evidence>
<reference evidence="2 3" key="1">
    <citation type="submission" date="2021-01" db="EMBL/GenBank/DDBJ databases">
        <title>Genomic Encyclopedia of Type Strains, Phase IV (KMG-IV): sequencing the most valuable type-strain genomes for metagenomic binning, comparative biology and taxonomic classification.</title>
        <authorList>
            <person name="Goeker M."/>
        </authorList>
    </citation>
    <scope>NUCLEOTIDE SEQUENCE [LARGE SCALE GENOMIC DNA]</scope>
    <source>
        <strain evidence="2 3">DSM 105482</strain>
    </source>
</reference>
<sequence>METELLAIYDDDGNRVGAASRSDVHKAGYWHQAIHCWFISNEEDADYVYFQKRSAEKKDYPNLFDITAAGHLLAHETIEDGVREIQEELGIEVSIDDLTKLGVIKYCVIKEDIDFIDKEIAAIFLYHCSCTLEEFKLQKEEVSGIVRAEFTSFYEYCMGEKDSIFVEGFEFNLAGQKADVSREVHKQEFVTHDHFYYPKIAEMISKNLRQR</sequence>
<dbReference type="InterPro" id="IPR000086">
    <property type="entry name" value="NUDIX_hydrolase_dom"/>
</dbReference>
<gene>
    <name evidence="2" type="ORF">JOC77_000338</name>
</gene>
<dbReference type="PROSITE" id="PS51462">
    <property type="entry name" value="NUDIX"/>
    <property type="match status" value="1"/>
</dbReference>
<dbReference type="Gene3D" id="3.90.79.10">
    <property type="entry name" value="Nucleoside Triphosphate Pyrophosphohydrolase"/>
    <property type="match status" value="1"/>
</dbReference>
<dbReference type="SUPFAM" id="SSF55811">
    <property type="entry name" value="Nudix"/>
    <property type="match status" value="1"/>
</dbReference>
<name>A0ABS2QCP8_9BACI</name>
<dbReference type="GO" id="GO:0016853">
    <property type="term" value="F:isomerase activity"/>
    <property type="evidence" value="ECO:0007669"/>
    <property type="project" value="UniProtKB-KW"/>
</dbReference>
<dbReference type="PANTHER" id="PTHR10885">
    <property type="entry name" value="ISOPENTENYL-DIPHOSPHATE DELTA-ISOMERASE"/>
    <property type="match status" value="1"/>
</dbReference>
<evidence type="ECO:0000313" key="2">
    <source>
        <dbReference type="EMBL" id="MBM7690935.1"/>
    </source>
</evidence>
<comment type="caution">
    <text evidence="2">The sequence shown here is derived from an EMBL/GenBank/DDBJ whole genome shotgun (WGS) entry which is preliminary data.</text>
</comment>
<dbReference type="PANTHER" id="PTHR10885:SF0">
    <property type="entry name" value="ISOPENTENYL-DIPHOSPHATE DELTA-ISOMERASE"/>
    <property type="match status" value="1"/>
</dbReference>
<organism evidence="2 3">
    <name type="scientific">Peribacillus deserti</name>
    <dbReference type="NCBI Taxonomy" id="673318"/>
    <lineage>
        <taxon>Bacteria</taxon>
        <taxon>Bacillati</taxon>
        <taxon>Bacillota</taxon>
        <taxon>Bacilli</taxon>
        <taxon>Bacillales</taxon>
        <taxon>Bacillaceae</taxon>
        <taxon>Peribacillus</taxon>
    </lineage>
</organism>
<dbReference type="RefSeq" id="WP_204537706.1">
    <property type="nucleotide sequence ID" value="NZ_JAFBFI010000001.1"/>
</dbReference>
<protein>
    <submittedName>
        <fullName evidence="2">Isopentenyldiphosphate isomerase</fullName>
    </submittedName>
</protein>
<dbReference type="InterPro" id="IPR015797">
    <property type="entry name" value="NUDIX_hydrolase-like_dom_sf"/>
</dbReference>
<feature type="domain" description="Nudix hydrolase" evidence="1">
    <location>
        <begin position="29"/>
        <end position="170"/>
    </location>
</feature>
<accession>A0ABS2QCP8</accession>
<dbReference type="CDD" id="cd04692">
    <property type="entry name" value="NUDIX_Hydrolase"/>
    <property type="match status" value="1"/>
</dbReference>